<dbReference type="Pfam" id="PF02037">
    <property type="entry name" value="SAP"/>
    <property type="match status" value="1"/>
</dbReference>
<keyword evidence="1" id="KW-0677">Repeat</keyword>
<dbReference type="InterPro" id="IPR011990">
    <property type="entry name" value="TPR-like_helical_dom_sf"/>
</dbReference>
<dbReference type="InterPro" id="IPR036361">
    <property type="entry name" value="SAP_dom_sf"/>
</dbReference>
<evidence type="ECO:0000256" key="2">
    <source>
        <dbReference type="SAM" id="MobiDB-lite"/>
    </source>
</evidence>
<evidence type="ECO:0000313" key="4">
    <source>
        <dbReference type="EMBL" id="EFJ38146.1"/>
    </source>
</evidence>
<dbReference type="OMA" id="HETFMAL"/>
<dbReference type="GO" id="GO:0003729">
    <property type="term" value="F:mRNA binding"/>
    <property type="evidence" value="ECO:0000318"/>
    <property type="project" value="GO_Central"/>
</dbReference>
<dbReference type="Gramene" id="EFJ38146">
    <property type="protein sequence ID" value="EFJ38146"/>
    <property type="gene ID" value="SELMODRAFT_164431"/>
</dbReference>
<feature type="compositionally biased region" description="Acidic residues" evidence="2">
    <location>
        <begin position="582"/>
        <end position="592"/>
    </location>
</feature>
<gene>
    <name evidence="4" type="ORF">SELMODRAFT_164431</name>
</gene>
<dbReference type="HOGENOM" id="CLU_010606_0_0_1"/>
<evidence type="ECO:0000259" key="3">
    <source>
        <dbReference type="PROSITE" id="PS50800"/>
    </source>
</evidence>
<dbReference type="SUPFAM" id="SSF68906">
    <property type="entry name" value="SAP domain"/>
    <property type="match status" value="1"/>
</dbReference>
<protein>
    <recommendedName>
        <fullName evidence="3">SAP domain-containing protein</fullName>
    </recommendedName>
</protein>
<reference evidence="4 5" key="1">
    <citation type="journal article" date="2011" name="Science">
        <title>The Selaginella genome identifies genetic changes associated with the evolution of vascular plants.</title>
        <authorList>
            <person name="Banks J.A."/>
            <person name="Nishiyama T."/>
            <person name="Hasebe M."/>
            <person name="Bowman J.L."/>
            <person name="Gribskov M."/>
            <person name="dePamphilis C."/>
            <person name="Albert V.A."/>
            <person name="Aono N."/>
            <person name="Aoyama T."/>
            <person name="Ambrose B.A."/>
            <person name="Ashton N.W."/>
            <person name="Axtell M.J."/>
            <person name="Barker E."/>
            <person name="Barker M.S."/>
            <person name="Bennetzen J.L."/>
            <person name="Bonawitz N.D."/>
            <person name="Chapple C."/>
            <person name="Cheng C."/>
            <person name="Correa L.G."/>
            <person name="Dacre M."/>
            <person name="DeBarry J."/>
            <person name="Dreyer I."/>
            <person name="Elias M."/>
            <person name="Engstrom E.M."/>
            <person name="Estelle M."/>
            <person name="Feng L."/>
            <person name="Finet C."/>
            <person name="Floyd S.K."/>
            <person name="Frommer W.B."/>
            <person name="Fujita T."/>
            <person name="Gramzow L."/>
            <person name="Gutensohn M."/>
            <person name="Harholt J."/>
            <person name="Hattori M."/>
            <person name="Heyl A."/>
            <person name="Hirai T."/>
            <person name="Hiwatashi Y."/>
            <person name="Ishikawa M."/>
            <person name="Iwata M."/>
            <person name="Karol K.G."/>
            <person name="Koehler B."/>
            <person name="Kolukisaoglu U."/>
            <person name="Kubo M."/>
            <person name="Kurata T."/>
            <person name="Lalonde S."/>
            <person name="Li K."/>
            <person name="Li Y."/>
            <person name="Litt A."/>
            <person name="Lyons E."/>
            <person name="Manning G."/>
            <person name="Maruyama T."/>
            <person name="Michael T.P."/>
            <person name="Mikami K."/>
            <person name="Miyazaki S."/>
            <person name="Morinaga S."/>
            <person name="Murata T."/>
            <person name="Mueller-Roeber B."/>
            <person name="Nelson D.R."/>
            <person name="Obara M."/>
            <person name="Oguri Y."/>
            <person name="Olmstead R.G."/>
            <person name="Onodera N."/>
            <person name="Petersen B.L."/>
            <person name="Pils B."/>
            <person name="Prigge M."/>
            <person name="Rensing S.A."/>
            <person name="Riano-Pachon D.M."/>
            <person name="Roberts A.W."/>
            <person name="Sato Y."/>
            <person name="Scheller H.V."/>
            <person name="Schulz B."/>
            <person name="Schulz C."/>
            <person name="Shakirov E.V."/>
            <person name="Shibagaki N."/>
            <person name="Shinohara N."/>
            <person name="Shippen D.E."/>
            <person name="Soerensen I."/>
            <person name="Sotooka R."/>
            <person name="Sugimoto N."/>
            <person name="Sugita M."/>
            <person name="Sumikawa N."/>
            <person name="Tanurdzic M."/>
            <person name="Theissen G."/>
            <person name="Ulvskov P."/>
            <person name="Wakazuki S."/>
            <person name="Weng J.K."/>
            <person name="Willats W.W."/>
            <person name="Wipf D."/>
            <person name="Wolf P.G."/>
            <person name="Yang L."/>
            <person name="Zimmer A.D."/>
            <person name="Zhu Q."/>
            <person name="Mitros T."/>
            <person name="Hellsten U."/>
            <person name="Loque D."/>
            <person name="Otillar R."/>
            <person name="Salamov A."/>
            <person name="Schmutz J."/>
            <person name="Shapiro H."/>
            <person name="Lindquist E."/>
            <person name="Lucas S."/>
            <person name="Rokhsar D."/>
            <person name="Grigoriev I.V."/>
        </authorList>
    </citation>
    <scope>NUCLEOTIDE SEQUENCE [LARGE SCALE GENOMIC DNA]</scope>
</reference>
<dbReference type="Proteomes" id="UP000001514">
    <property type="component" value="Unassembled WGS sequence"/>
</dbReference>
<organism evidence="5">
    <name type="scientific">Selaginella moellendorffii</name>
    <name type="common">Spikemoss</name>
    <dbReference type="NCBI Taxonomy" id="88036"/>
    <lineage>
        <taxon>Eukaryota</taxon>
        <taxon>Viridiplantae</taxon>
        <taxon>Streptophyta</taxon>
        <taxon>Embryophyta</taxon>
        <taxon>Tracheophyta</taxon>
        <taxon>Lycopodiopsida</taxon>
        <taxon>Selaginellales</taxon>
        <taxon>Selaginellaceae</taxon>
        <taxon>Selaginella</taxon>
    </lineage>
</organism>
<keyword evidence="5" id="KW-1185">Reference proteome</keyword>
<evidence type="ECO:0000313" key="5">
    <source>
        <dbReference type="Proteomes" id="UP000001514"/>
    </source>
</evidence>
<proteinExistence type="predicted"/>
<dbReference type="STRING" id="88036.D8QNP8"/>
<feature type="region of interest" description="Disordered" evidence="2">
    <location>
        <begin position="582"/>
        <end position="601"/>
    </location>
</feature>
<dbReference type="EMBL" id="GL377565">
    <property type="protein sequence ID" value="EFJ38146.1"/>
    <property type="molecule type" value="Genomic_DNA"/>
</dbReference>
<feature type="compositionally biased region" description="Acidic residues" evidence="2">
    <location>
        <begin position="630"/>
        <end position="640"/>
    </location>
</feature>
<dbReference type="FunCoup" id="D8QNP8">
    <property type="interactions" value="1366"/>
</dbReference>
<evidence type="ECO:0000256" key="1">
    <source>
        <dbReference type="ARBA" id="ARBA00022737"/>
    </source>
</evidence>
<dbReference type="InterPro" id="IPR003034">
    <property type="entry name" value="SAP_dom"/>
</dbReference>
<dbReference type="AlphaFoldDB" id="D8QNP8"/>
<dbReference type="InParanoid" id="D8QNP8"/>
<dbReference type="Gene3D" id="1.25.40.10">
    <property type="entry name" value="Tetratricopeptide repeat domain"/>
    <property type="match status" value="3"/>
</dbReference>
<dbReference type="PANTHER" id="PTHR47447">
    <property type="entry name" value="OS03G0856100 PROTEIN"/>
    <property type="match status" value="1"/>
</dbReference>
<feature type="domain" description="SAP" evidence="3">
    <location>
        <begin position="481"/>
        <end position="515"/>
    </location>
</feature>
<dbReference type="PANTHER" id="PTHR47447:SF25">
    <property type="entry name" value="SAP DOMAIN-CONTAINING PROTEIN"/>
    <property type="match status" value="1"/>
</dbReference>
<dbReference type="eggNOG" id="ENOG502QQW1">
    <property type="taxonomic scope" value="Eukaryota"/>
</dbReference>
<sequence>MNAEEKELRFYFLESLMENARSGNIDGVEEVMSEMDVVGLKPGPRSFHGLVAAYAQANDVEGALQALRKEIASGETPLQETFVAVARLLGRAGLRDRAEKILGAIEGANLDTRTAWVVTCEELFNAGYLNEANDLFMKGANGGFRASEHLYDILVEENCKTGKHGVAINILRSMESRGRLATTFHYNCLLLAQGNANFPDIAEDTFEEMQYLRRESIPDTKPDTESFNLMIQAQTRCDNGERVHEVIVLIGHMTELYPQVKPNARTYALIVECYVKFNFMDEAMRHFRALTKLFPGSLHVLHCDGKHGDPLSLLIRSLCLEGRIVQLVEVLDLMLQEGLKLTPRAMFMNRKGRTLVSSWIEPMQEEADIGCEIDFVARYIAEGGLTGTRRRWTPAARKDPNRILPDYDGYRFSPPVEKSYKQYCSIKRQEYKRKLIHLLQFEGVYALGENAREEEYTAILERLKKENVRKRLSDVRKPKAASKLSVAEMKEELEAQGLPTDGNRRLLYQRVQKARRINLAKGAPLWMPPEEETIEEVDEEFETVLAKIDLRNPRQQYRRKCFIEGVGLENLYKENPRMVIEESDSEMEEDAEAESREVEGHVVREDEEEIIQPVDGGEVDETTEASKATDDEDEEEEEVVEVSPAVVGNEPASDNIEGAYKPLTLEEKRAELAAMKFDFREMDEIEEIWGWTWERDLQAQPPEIWTRKREVELSIQLLDKVLELGGSPTLSDCAMLVRNAMKLPWPESVVTLIRKSHKCGHKFGSKLYEDAVMSCLSVQENDAAIAILTDMEESGVSTPNELLGRVLPDN</sequence>
<feature type="region of interest" description="Disordered" evidence="2">
    <location>
        <begin position="611"/>
        <end position="643"/>
    </location>
</feature>
<accession>D8QNP8</accession>
<dbReference type="SMART" id="SM00513">
    <property type="entry name" value="SAP"/>
    <property type="match status" value="1"/>
</dbReference>
<dbReference type="PROSITE" id="PS50800">
    <property type="entry name" value="SAP"/>
    <property type="match status" value="1"/>
</dbReference>
<name>D8QNP8_SELML</name>
<dbReference type="KEGG" id="smo:SELMODRAFT_164431"/>